<reference evidence="2 3" key="1">
    <citation type="submission" date="2023-01" db="EMBL/GenBank/DDBJ databases">
        <authorList>
            <person name="Kreplak J."/>
        </authorList>
    </citation>
    <scope>NUCLEOTIDE SEQUENCE [LARGE SCALE GENOMIC DNA]</scope>
</reference>
<gene>
    <name evidence="2" type="ORF">VFH_I004720</name>
</gene>
<organism evidence="2 3">
    <name type="scientific">Vicia faba</name>
    <name type="common">Broad bean</name>
    <name type="synonym">Faba vulgaris</name>
    <dbReference type="NCBI Taxonomy" id="3906"/>
    <lineage>
        <taxon>Eukaryota</taxon>
        <taxon>Viridiplantae</taxon>
        <taxon>Streptophyta</taxon>
        <taxon>Embryophyta</taxon>
        <taxon>Tracheophyta</taxon>
        <taxon>Spermatophyta</taxon>
        <taxon>Magnoliopsida</taxon>
        <taxon>eudicotyledons</taxon>
        <taxon>Gunneridae</taxon>
        <taxon>Pentapetalae</taxon>
        <taxon>rosids</taxon>
        <taxon>fabids</taxon>
        <taxon>Fabales</taxon>
        <taxon>Fabaceae</taxon>
        <taxon>Papilionoideae</taxon>
        <taxon>50 kb inversion clade</taxon>
        <taxon>NPAAA clade</taxon>
        <taxon>Hologalegina</taxon>
        <taxon>IRL clade</taxon>
        <taxon>Fabeae</taxon>
        <taxon>Vicia</taxon>
    </lineage>
</organism>
<dbReference type="Proteomes" id="UP001157006">
    <property type="component" value="Chromosome 1S"/>
</dbReference>
<dbReference type="EMBL" id="OX451735">
    <property type="protein sequence ID" value="CAI8591729.1"/>
    <property type="molecule type" value="Genomic_DNA"/>
</dbReference>
<evidence type="ECO:0000313" key="2">
    <source>
        <dbReference type="EMBL" id="CAI8591729.1"/>
    </source>
</evidence>
<protein>
    <submittedName>
        <fullName evidence="2">Uncharacterized protein</fullName>
    </submittedName>
</protein>
<evidence type="ECO:0000256" key="1">
    <source>
        <dbReference type="SAM" id="MobiDB-lite"/>
    </source>
</evidence>
<feature type="region of interest" description="Disordered" evidence="1">
    <location>
        <begin position="86"/>
        <end position="116"/>
    </location>
</feature>
<proteinExistence type="predicted"/>
<dbReference type="AlphaFoldDB" id="A0AAV0Z4L0"/>
<keyword evidence="3" id="KW-1185">Reference proteome</keyword>
<accession>A0AAV0Z4L0</accession>
<sequence length="126" mass="14319">MRNKKQLWKLMDSISDVDSRKKKSPKHFTPHYMDGLLAYVAPYFYSPQEFHQIKHASSIYNKAMEERKGKRKIVFIAPVKKTSSKKVLSRLEKGSSSKKASGSNRASTPPPPPVSVLPVKRLAYSL</sequence>
<evidence type="ECO:0000313" key="3">
    <source>
        <dbReference type="Proteomes" id="UP001157006"/>
    </source>
</evidence>
<name>A0AAV0Z4L0_VICFA</name>